<gene>
    <name evidence="8 9" type="primary">atpH</name>
    <name evidence="9" type="ORF">L0668_03795</name>
</gene>
<keyword evidence="6 8" id="KW-0139">CF(1)</keyword>
<comment type="subcellular location">
    <subcellularLocation>
        <location evidence="8">Cell membrane</location>
        <topology evidence="8">Peripheral membrane protein</topology>
    </subcellularLocation>
    <subcellularLocation>
        <location evidence="1">Membrane</location>
    </subcellularLocation>
</comment>
<keyword evidence="3 8" id="KW-0375">Hydrogen ion transport</keyword>
<evidence type="ECO:0000256" key="5">
    <source>
        <dbReference type="ARBA" id="ARBA00023136"/>
    </source>
</evidence>
<evidence type="ECO:0000256" key="4">
    <source>
        <dbReference type="ARBA" id="ARBA00023065"/>
    </source>
</evidence>
<comment type="function">
    <text evidence="8">F(1)F(0) ATP synthase produces ATP from ADP in the presence of a proton or sodium gradient. F-type ATPases consist of two structural domains, F(1) containing the extramembraneous catalytic core and F(0) containing the membrane proton channel, linked together by a central stalk and a peripheral stalk. During catalysis, ATP synthesis in the catalytic domain of F(1) is coupled via a rotary mechanism of the central stalk subunits to proton translocation.</text>
</comment>
<evidence type="ECO:0000256" key="2">
    <source>
        <dbReference type="ARBA" id="ARBA00022448"/>
    </source>
</evidence>
<dbReference type="InterPro" id="IPR020781">
    <property type="entry name" value="ATPase_OSCP/d_CS"/>
</dbReference>
<keyword evidence="8" id="KW-1003">Cell membrane</keyword>
<evidence type="ECO:0000256" key="3">
    <source>
        <dbReference type="ARBA" id="ARBA00022781"/>
    </source>
</evidence>
<dbReference type="HAMAP" id="MF_01416">
    <property type="entry name" value="ATP_synth_delta_bact"/>
    <property type="match status" value="1"/>
</dbReference>
<organism evidence="9 10">
    <name type="scientific">Paraglaciecola algarum</name>
    <dbReference type="NCBI Taxonomy" id="3050085"/>
    <lineage>
        <taxon>Bacteria</taxon>
        <taxon>Pseudomonadati</taxon>
        <taxon>Pseudomonadota</taxon>
        <taxon>Gammaproteobacteria</taxon>
        <taxon>Alteromonadales</taxon>
        <taxon>Alteromonadaceae</taxon>
        <taxon>Paraglaciecola</taxon>
    </lineage>
</organism>
<dbReference type="InterPro" id="IPR000711">
    <property type="entry name" value="ATPase_OSCP/dsu"/>
</dbReference>
<keyword evidence="2 8" id="KW-0813">Transport</keyword>
<keyword evidence="4 8" id="KW-0406">Ion transport</keyword>
<comment type="function">
    <text evidence="8">This protein is part of the stalk that links CF(0) to CF(1). It either transmits conformational changes from CF(0) to CF(1) or is implicated in proton conduction.</text>
</comment>
<evidence type="ECO:0000256" key="1">
    <source>
        <dbReference type="ARBA" id="ARBA00004370"/>
    </source>
</evidence>
<dbReference type="InterPro" id="IPR026015">
    <property type="entry name" value="ATP_synth_OSCP/delta_N_sf"/>
</dbReference>
<evidence type="ECO:0000256" key="6">
    <source>
        <dbReference type="ARBA" id="ARBA00023196"/>
    </source>
</evidence>
<evidence type="ECO:0000313" key="9">
    <source>
        <dbReference type="EMBL" id="MCF2947216.1"/>
    </source>
</evidence>
<dbReference type="NCBIfam" id="NF004404">
    <property type="entry name" value="PRK05758.2-5"/>
    <property type="match status" value="1"/>
</dbReference>
<dbReference type="EMBL" id="JAKGAS010000002">
    <property type="protein sequence ID" value="MCF2947216.1"/>
    <property type="molecule type" value="Genomic_DNA"/>
</dbReference>
<keyword evidence="5 8" id="KW-0472">Membrane</keyword>
<evidence type="ECO:0000256" key="7">
    <source>
        <dbReference type="ARBA" id="ARBA00023310"/>
    </source>
</evidence>
<dbReference type="PANTHER" id="PTHR11910">
    <property type="entry name" value="ATP SYNTHASE DELTA CHAIN"/>
    <property type="match status" value="1"/>
</dbReference>
<evidence type="ECO:0000256" key="8">
    <source>
        <dbReference type="HAMAP-Rule" id="MF_01416"/>
    </source>
</evidence>
<sequence>MSELTTIARPYAQAAFDYAVENKTIAQWQEMLFFAGEVSKDATIKSVLTGSVASEKLAEIFIGVCGEQLDQHGQNLIKVLADNRRLQVLPDISVLFNQLKADFDKEIDVEVTSAVKLNKKQQTAIGASLEKRLARKVKLSCSVDPELVAGVLIKAGDTVIDGSFRSKLNRLSDALQA</sequence>
<name>A0ABS9D6A7_9ALTE</name>
<evidence type="ECO:0000313" key="10">
    <source>
        <dbReference type="Proteomes" id="UP001521137"/>
    </source>
</evidence>
<dbReference type="NCBIfam" id="NF004402">
    <property type="entry name" value="PRK05758.2-2"/>
    <property type="match status" value="1"/>
</dbReference>
<reference evidence="9 10" key="1">
    <citation type="submission" date="2022-01" db="EMBL/GenBank/DDBJ databases">
        <title>Paraglaciecola sp. G1-23.</title>
        <authorList>
            <person name="Jin M.S."/>
            <person name="Han D.M."/>
            <person name="Kim H.M."/>
            <person name="Jeon C.O."/>
        </authorList>
    </citation>
    <scope>NUCLEOTIDE SEQUENCE [LARGE SCALE GENOMIC DNA]</scope>
    <source>
        <strain evidence="9 10">G1-23</strain>
    </source>
</reference>
<keyword evidence="10" id="KW-1185">Reference proteome</keyword>
<comment type="caution">
    <text evidence="9">The sequence shown here is derived from an EMBL/GenBank/DDBJ whole genome shotgun (WGS) entry which is preliminary data.</text>
</comment>
<dbReference type="Proteomes" id="UP001521137">
    <property type="component" value="Unassembled WGS sequence"/>
</dbReference>
<accession>A0ABS9D6A7</accession>
<proteinExistence type="inferred from homology"/>
<dbReference type="NCBIfam" id="TIGR01145">
    <property type="entry name" value="ATP_synt_delta"/>
    <property type="match status" value="1"/>
</dbReference>
<dbReference type="PRINTS" id="PR00125">
    <property type="entry name" value="ATPASEDELTA"/>
</dbReference>
<comment type="similarity">
    <text evidence="8">Belongs to the ATPase delta chain family.</text>
</comment>
<protein>
    <recommendedName>
        <fullName evidence="8">ATP synthase subunit delta</fullName>
    </recommendedName>
    <alternativeName>
        <fullName evidence="8">ATP synthase F(1) sector subunit delta</fullName>
    </alternativeName>
    <alternativeName>
        <fullName evidence="8">F-type ATPase subunit delta</fullName>
        <shortName evidence="8">F-ATPase subunit delta</shortName>
    </alternativeName>
</protein>
<dbReference type="RefSeq" id="WP_235310749.1">
    <property type="nucleotide sequence ID" value="NZ_JAKGAS010000002.1"/>
</dbReference>
<dbReference type="Gene3D" id="1.10.520.20">
    <property type="entry name" value="N-terminal domain of the delta subunit of the F1F0-ATP synthase"/>
    <property type="match status" value="1"/>
</dbReference>
<dbReference type="PROSITE" id="PS00389">
    <property type="entry name" value="ATPASE_DELTA"/>
    <property type="match status" value="1"/>
</dbReference>
<dbReference type="Pfam" id="PF00213">
    <property type="entry name" value="OSCP"/>
    <property type="match status" value="1"/>
</dbReference>
<dbReference type="SUPFAM" id="SSF47928">
    <property type="entry name" value="N-terminal domain of the delta subunit of the F1F0-ATP synthase"/>
    <property type="match status" value="1"/>
</dbReference>
<keyword evidence="7 8" id="KW-0066">ATP synthesis</keyword>